<name>A0ABT9ZH92_9BACI</name>
<dbReference type="Proteomes" id="UP001234495">
    <property type="component" value="Unassembled WGS sequence"/>
</dbReference>
<organism evidence="1 2">
    <name type="scientific">Metabacillus malikii</name>
    <dbReference type="NCBI Taxonomy" id="1504265"/>
    <lineage>
        <taxon>Bacteria</taxon>
        <taxon>Bacillati</taxon>
        <taxon>Bacillota</taxon>
        <taxon>Bacilli</taxon>
        <taxon>Bacillales</taxon>
        <taxon>Bacillaceae</taxon>
        <taxon>Metabacillus</taxon>
    </lineage>
</organism>
<reference evidence="1 2" key="1">
    <citation type="submission" date="2023-07" db="EMBL/GenBank/DDBJ databases">
        <title>Genomic Encyclopedia of Type Strains, Phase IV (KMG-IV): sequencing the most valuable type-strain genomes for metagenomic binning, comparative biology and taxonomic classification.</title>
        <authorList>
            <person name="Goeker M."/>
        </authorList>
    </citation>
    <scope>NUCLEOTIDE SEQUENCE [LARGE SCALE GENOMIC DNA]</scope>
    <source>
        <strain evidence="1 2">DSM 29005</strain>
    </source>
</reference>
<gene>
    <name evidence="1" type="ORF">J2S19_002938</name>
</gene>
<protein>
    <submittedName>
        <fullName evidence="1">Uncharacterized protein</fullName>
    </submittedName>
</protein>
<evidence type="ECO:0000313" key="1">
    <source>
        <dbReference type="EMBL" id="MDQ0231654.1"/>
    </source>
</evidence>
<dbReference type="EMBL" id="JAUSUD010000014">
    <property type="protein sequence ID" value="MDQ0231654.1"/>
    <property type="molecule type" value="Genomic_DNA"/>
</dbReference>
<sequence>MITKVHIYSDELYEVPGNLSVWKVRTGTEGNIEEGRRR</sequence>
<keyword evidence="2" id="KW-1185">Reference proteome</keyword>
<proteinExistence type="predicted"/>
<comment type="caution">
    <text evidence="1">The sequence shown here is derived from an EMBL/GenBank/DDBJ whole genome shotgun (WGS) entry which is preliminary data.</text>
</comment>
<accession>A0ABT9ZH92</accession>
<evidence type="ECO:0000313" key="2">
    <source>
        <dbReference type="Proteomes" id="UP001234495"/>
    </source>
</evidence>